<keyword evidence="3" id="KW-1185">Reference proteome</keyword>
<dbReference type="OrthoDB" id="827934at2"/>
<proteinExistence type="predicted"/>
<evidence type="ECO:0000256" key="1">
    <source>
        <dbReference type="SAM" id="SignalP"/>
    </source>
</evidence>
<protein>
    <recommendedName>
        <fullName evidence="4">Secreted protein</fullName>
    </recommendedName>
</protein>
<sequence length="85" mass="9504">MKLSVLNLLRGGVFSLAMVAAFAFTTPQLQSASYFTYDGENWMDITEVYESGNYSCQPDVNKICVADENLQPLSPSHVDRRIQLP</sequence>
<organism evidence="2 3">
    <name type="scientific">Algoriphagus aquimarinus</name>
    <dbReference type="NCBI Taxonomy" id="237018"/>
    <lineage>
        <taxon>Bacteria</taxon>
        <taxon>Pseudomonadati</taxon>
        <taxon>Bacteroidota</taxon>
        <taxon>Cytophagia</taxon>
        <taxon>Cytophagales</taxon>
        <taxon>Cyclobacteriaceae</taxon>
        <taxon>Algoriphagus</taxon>
    </lineage>
</organism>
<reference evidence="2 3" key="1">
    <citation type="submission" date="2016-10" db="EMBL/GenBank/DDBJ databases">
        <authorList>
            <person name="de Groot N.N."/>
        </authorList>
    </citation>
    <scope>NUCLEOTIDE SEQUENCE [LARGE SCALE GENOMIC DNA]</scope>
    <source>
        <strain evidence="2 3">DSM 23399</strain>
    </source>
</reference>
<feature type="signal peptide" evidence="1">
    <location>
        <begin position="1"/>
        <end position="23"/>
    </location>
</feature>
<name>A0A1I1AU86_9BACT</name>
<dbReference type="AlphaFoldDB" id="A0A1I1AU86"/>
<gene>
    <name evidence="2" type="ORF">SAMN04489723_10918</name>
</gene>
<evidence type="ECO:0000313" key="3">
    <source>
        <dbReference type="Proteomes" id="UP000198790"/>
    </source>
</evidence>
<evidence type="ECO:0008006" key="4">
    <source>
        <dbReference type="Google" id="ProtNLM"/>
    </source>
</evidence>
<accession>A0A1I1AU86</accession>
<keyword evidence="1" id="KW-0732">Signal</keyword>
<feature type="chain" id="PRO_5011749910" description="Secreted protein" evidence="1">
    <location>
        <begin position="24"/>
        <end position="85"/>
    </location>
</feature>
<dbReference type="EMBL" id="FOKK01000009">
    <property type="protein sequence ID" value="SFB39883.1"/>
    <property type="molecule type" value="Genomic_DNA"/>
</dbReference>
<evidence type="ECO:0000313" key="2">
    <source>
        <dbReference type="EMBL" id="SFB39883.1"/>
    </source>
</evidence>
<dbReference type="RefSeq" id="WP_092897990.1">
    <property type="nucleotide sequence ID" value="NZ_FOKK01000009.1"/>
</dbReference>
<dbReference type="Proteomes" id="UP000198790">
    <property type="component" value="Unassembled WGS sequence"/>
</dbReference>